<proteinExistence type="predicted"/>
<dbReference type="NCBIfam" id="NF040903">
    <property type="entry name" value="GguC"/>
    <property type="match status" value="1"/>
</dbReference>
<evidence type="ECO:0000313" key="1">
    <source>
        <dbReference type="EMBL" id="MFD0752060.1"/>
    </source>
</evidence>
<evidence type="ECO:0000313" key="2">
    <source>
        <dbReference type="Proteomes" id="UP001596958"/>
    </source>
</evidence>
<dbReference type="RefSeq" id="WP_377102393.1">
    <property type="nucleotide sequence ID" value="NZ_JBHTHU010000022.1"/>
</dbReference>
<comment type="caution">
    <text evidence="1">The sequence shown here is derived from an EMBL/GenBank/DDBJ whole genome shotgun (WGS) entry which is preliminary data.</text>
</comment>
<sequence length="337" mass="37423">MEKNTTRLVQLKNASARCVAVVKEPNLHIINKFDSVYSLALAAIDGGKAITQLIEDNISDKVLSYDEIYEGKSEWKLLPAFDHPTNVLECMISGTGLTHKNSAANRQAMHESADQKPTDSMVMYWWGVDGGVSNGAKPGIQPEWFYKGNGSALKGHGDFLEVPAYANDGGEEPEIAGAYIIDREGNPYRIGFTTGNEFSDHVMEKKNYLYLAPSKLRQSAIGPELVITDDFSDLTGNVSVSRKGQILWEAKNIKTGEAAMAHNLPNLEYHQFKYEGHRIPLQAHVHYFGTGQFSFGKGVLLQQDDEMLVEWEGMGRALKNYINVVNEEEKLVPVKAL</sequence>
<protein>
    <submittedName>
        <fullName evidence="1">AraD1 family protein</fullName>
    </submittedName>
</protein>
<dbReference type="InterPro" id="IPR009645">
    <property type="entry name" value="GguC"/>
</dbReference>
<name>A0ABW2Z5R7_9SPHI</name>
<gene>
    <name evidence="1" type="primary">araD1</name>
    <name evidence="1" type="ORF">ACFQZS_18035</name>
</gene>
<reference evidence="2" key="1">
    <citation type="journal article" date="2019" name="Int. J. Syst. Evol. Microbiol.">
        <title>The Global Catalogue of Microorganisms (GCM) 10K type strain sequencing project: providing services to taxonomists for standard genome sequencing and annotation.</title>
        <authorList>
            <consortium name="The Broad Institute Genomics Platform"/>
            <consortium name="The Broad Institute Genome Sequencing Center for Infectious Disease"/>
            <person name="Wu L."/>
            <person name="Ma J."/>
        </authorList>
    </citation>
    <scope>NUCLEOTIDE SEQUENCE [LARGE SCALE GENOMIC DNA]</scope>
    <source>
        <strain evidence="2">CCUG 63418</strain>
    </source>
</reference>
<dbReference type="Proteomes" id="UP001596958">
    <property type="component" value="Unassembled WGS sequence"/>
</dbReference>
<keyword evidence="2" id="KW-1185">Reference proteome</keyword>
<dbReference type="SUPFAM" id="SSF56529">
    <property type="entry name" value="FAH"/>
    <property type="match status" value="1"/>
</dbReference>
<organism evidence="1 2">
    <name type="scientific">Mucilaginibacter calamicampi</name>
    <dbReference type="NCBI Taxonomy" id="1302352"/>
    <lineage>
        <taxon>Bacteria</taxon>
        <taxon>Pseudomonadati</taxon>
        <taxon>Bacteroidota</taxon>
        <taxon>Sphingobacteriia</taxon>
        <taxon>Sphingobacteriales</taxon>
        <taxon>Sphingobacteriaceae</taxon>
        <taxon>Mucilaginibacter</taxon>
    </lineage>
</organism>
<dbReference type="EMBL" id="JBHTHU010000022">
    <property type="protein sequence ID" value="MFD0752060.1"/>
    <property type="molecule type" value="Genomic_DNA"/>
</dbReference>
<dbReference type="Gene3D" id="3.90.850.10">
    <property type="entry name" value="Fumarylacetoacetase-like, C-terminal domain"/>
    <property type="match status" value="1"/>
</dbReference>
<accession>A0ABW2Z5R7</accession>
<dbReference type="InterPro" id="IPR036663">
    <property type="entry name" value="Fumarylacetoacetase_C_sf"/>
</dbReference>